<protein>
    <submittedName>
        <fullName evidence="2">Gluconate 2-dehydrogenase</fullName>
    </submittedName>
</protein>
<dbReference type="InterPro" id="IPR027056">
    <property type="entry name" value="Gluconate_2DH_su3"/>
</dbReference>
<dbReference type="Pfam" id="PF13618">
    <property type="entry name" value="Gluconate_2-dh3"/>
    <property type="match status" value="1"/>
</dbReference>
<evidence type="ECO:0000313" key="2">
    <source>
        <dbReference type="EMBL" id="PEH42999.1"/>
    </source>
</evidence>
<accession>A0A2A7SHS5</accession>
<name>A0A2A7SHS5_BURGA</name>
<feature type="compositionally biased region" description="Pro residues" evidence="1">
    <location>
        <begin position="13"/>
        <end position="23"/>
    </location>
</feature>
<dbReference type="EMBL" id="PDDY01000001">
    <property type="protein sequence ID" value="PEH42999.1"/>
    <property type="molecule type" value="Genomic_DNA"/>
</dbReference>
<reference evidence="3" key="1">
    <citation type="submission" date="2017-09" db="EMBL/GenBank/DDBJ databases">
        <title>FDA dAtabase for Regulatory Grade micrObial Sequences (FDA-ARGOS): Supporting development and validation of Infectious Disease Dx tests.</title>
        <authorList>
            <person name="Minogue T."/>
            <person name="Wolcott M."/>
            <person name="Wasieloski L."/>
            <person name="Aguilar W."/>
            <person name="Moore D."/>
            <person name="Tallon L."/>
            <person name="Sadzewicz L."/>
            <person name="Ott S."/>
            <person name="Zhao X."/>
            <person name="Nagaraj S."/>
            <person name="Vavikolanu K."/>
            <person name="Aluvathingal J."/>
            <person name="Nadendla S."/>
            <person name="Sichtig H."/>
        </authorList>
    </citation>
    <scope>NUCLEOTIDE SEQUENCE [LARGE SCALE GENOMIC DNA]</scope>
    <source>
        <strain evidence="3">FDAARGOS_390</strain>
    </source>
</reference>
<proteinExistence type="predicted"/>
<comment type="caution">
    <text evidence="2">The sequence shown here is derived from an EMBL/GenBank/DDBJ whole genome shotgun (WGS) entry which is preliminary data.</text>
</comment>
<gene>
    <name evidence="2" type="ORF">CRM94_13030</name>
</gene>
<dbReference type="Proteomes" id="UP000220629">
    <property type="component" value="Unassembled WGS sequence"/>
</dbReference>
<dbReference type="AlphaFoldDB" id="A0A2A7SHS5"/>
<evidence type="ECO:0000256" key="1">
    <source>
        <dbReference type="SAM" id="MobiDB-lite"/>
    </source>
</evidence>
<organism evidence="2 3">
    <name type="scientific">Burkholderia gladioli</name>
    <name type="common">Pseudomonas marginata</name>
    <name type="synonym">Phytomonas marginata</name>
    <dbReference type="NCBI Taxonomy" id="28095"/>
    <lineage>
        <taxon>Bacteria</taxon>
        <taxon>Pseudomonadati</taxon>
        <taxon>Pseudomonadota</taxon>
        <taxon>Betaproteobacteria</taxon>
        <taxon>Burkholderiales</taxon>
        <taxon>Burkholderiaceae</taxon>
        <taxon>Burkholderia</taxon>
    </lineage>
</organism>
<feature type="region of interest" description="Disordered" evidence="1">
    <location>
        <begin position="1"/>
        <end position="30"/>
    </location>
</feature>
<feature type="compositionally biased region" description="Basic residues" evidence="1">
    <location>
        <begin position="1"/>
        <end position="11"/>
    </location>
</feature>
<dbReference type="RefSeq" id="WP_096751461.1">
    <property type="nucleotide sequence ID" value="NZ_CADEPO010000003.1"/>
</dbReference>
<sequence length="222" mass="24450">MSRSRPLHRKQPSPLPWPDPPYPGYDVMAKRDTPSWNEATRRVIDARLNLPAISPRYFDATRYETLVALAARIVPSRPDAPTPVAALLDARCADGPGEGYRDHRLPPLGQAWRIGLAALDASARAAHGRRFAALDAEAADALLRGLQAGEAPPAGVDWQGLEPKLFFAKRVLQDLAAAYYSHPSAWSEIGFGGPASPRGYVRMDFNRRDPWEAPLVEPRDAR</sequence>
<evidence type="ECO:0000313" key="3">
    <source>
        <dbReference type="Proteomes" id="UP000220629"/>
    </source>
</evidence>